<feature type="domain" description="Lnb N-terminal periplasmic" evidence="2">
    <location>
        <begin position="122"/>
        <end position="281"/>
    </location>
</feature>
<dbReference type="Proteomes" id="UP000094969">
    <property type="component" value="Chromosome"/>
</dbReference>
<sequence>MSRLLLVTAQLLATLIVLSATAWGSGLLLFRLTGTVATLAAIGFGLAGLAGAIGIWTGAARLPLSFAVLFLGLLGWWNGMAPSHDRNWIPELAKLPQITREGEMITVGNLRDFRWRTEADYEQRWETRSYDLTKIEGADLFLSYWSGEAIAHLLVSFTFKDSVPLTFSIEVRREKGEEWSSLAGFFRTYEMAYVAADERDIVGLRSHARKEDVRLFRLAATPSQARDVLLAYIADVNRLASSPRWYNTLTTNCTTVVYHLVGSVAPGWTFSLPLDPRVLLSGYLPGYLQRIGAVRTDIPLDELVRQGRISQRARTLSLDDPEFSKKIREGVPAGRP</sequence>
<dbReference type="EMBL" id="CP017147">
    <property type="protein sequence ID" value="AOO79940.1"/>
    <property type="molecule type" value="Genomic_DNA"/>
</dbReference>
<evidence type="ECO:0000313" key="3">
    <source>
        <dbReference type="EMBL" id="AOO79940.1"/>
    </source>
</evidence>
<dbReference type="InterPro" id="IPR025178">
    <property type="entry name" value="Lnb_N"/>
</dbReference>
<keyword evidence="1" id="KW-0472">Membrane</keyword>
<feature type="transmembrane region" description="Helical" evidence="1">
    <location>
        <begin position="29"/>
        <end position="52"/>
    </location>
</feature>
<keyword evidence="1" id="KW-1133">Transmembrane helix</keyword>
<accession>A0A1D7TXT7</accession>
<evidence type="ECO:0000256" key="1">
    <source>
        <dbReference type="SAM" id="Phobius"/>
    </source>
</evidence>
<evidence type="ECO:0000313" key="4">
    <source>
        <dbReference type="Proteomes" id="UP000094969"/>
    </source>
</evidence>
<evidence type="ECO:0000259" key="2">
    <source>
        <dbReference type="Pfam" id="PF13387"/>
    </source>
</evidence>
<organism evidence="3 4">
    <name type="scientific">Bosea vaviloviae</name>
    <dbReference type="NCBI Taxonomy" id="1526658"/>
    <lineage>
        <taxon>Bacteria</taxon>
        <taxon>Pseudomonadati</taxon>
        <taxon>Pseudomonadota</taxon>
        <taxon>Alphaproteobacteria</taxon>
        <taxon>Hyphomicrobiales</taxon>
        <taxon>Boseaceae</taxon>
        <taxon>Bosea</taxon>
    </lineage>
</organism>
<reference evidence="3 4" key="1">
    <citation type="journal article" date="2015" name="Antonie Van Leeuwenhoek">
        <title>Bosea vaviloviae sp. nov., a new species of slow-growing rhizobia isolated from nodules of the relict species Vavilovia formosa (Stev.) Fed.</title>
        <authorList>
            <person name="Safronova V.I."/>
            <person name="Kuznetsova I.G."/>
            <person name="Sazanova A.L."/>
            <person name="Kimeklis A.K."/>
            <person name="Belimov A.A."/>
            <person name="Andronov E.E."/>
            <person name="Pinaev A.G."/>
            <person name="Chizhevskaya E.P."/>
            <person name="Pukhaev A.R."/>
            <person name="Popov K.P."/>
            <person name="Willems A."/>
            <person name="Tikhonovich I.A."/>
        </authorList>
    </citation>
    <scope>NUCLEOTIDE SEQUENCE [LARGE SCALE GENOMIC DNA]</scope>
    <source>
        <strain evidence="3 4">Vaf18</strain>
    </source>
</reference>
<feature type="transmembrane region" description="Helical" evidence="1">
    <location>
        <begin position="59"/>
        <end position="77"/>
    </location>
</feature>
<name>A0A1D7TXT7_9HYPH</name>
<dbReference type="OrthoDB" id="274718at2"/>
<dbReference type="STRING" id="1526658.BHK69_05115"/>
<dbReference type="AlphaFoldDB" id="A0A1D7TXT7"/>
<gene>
    <name evidence="3" type="ORF">BHK69_05115</name>
</gene>
<keyword evidence="4" id="KW-1185">Reference proteome</keyword>
<keyword evidence="1" id="KW-0812">Transmembrane</keyword>
<dbReference type="Pfam" id="PF13387">
    <property type="entry name" value="Lnb_N"/>
    <property type="match status" value="1"/>
</dbReference>
<dbReference type="KEGG" id="bvv:BHK69_05115"/>
<dbReference type="RefSeq" id="WP_069689162.1">
    <property type="nucleotide sequence ID" value="NZ_CP017147.1"/>
</dbReference>
<protein>
    <recommendedName>
        <fullName evidence="2">Lnb N-terminal periplasmic domain-containing protein</fullName>
    </recommendedName>
</protein>
<proteinExistence type="predicted"/>